<evidence type="ECO:0000313" key="8">
    <source>
        <dbReference type="Proteomes" id="UP001211044"/>
    </source>
</evidence>
<feature type="transmembrane region" description="Helical" evidence="6">
    <location>
        <begin position="314"/>
        <end position="334"/>
    </location>
</feature>
<feature type="transmembrane region" description="Helical" evidence="6">
    <location>
        <begin position="346"/>
        <end position="367"/>
    </location>
</feature>
<dbReference type="Gene3D" id="1.10.3860.10">
    <property type="entry name" value="Sodium:dicarboxylate symporter"/>
    <property type="match status" value="1"/>
</dbReference>
<dbReference type="GO" id="GO:0005886">
    <property type="term" value="C:plasma membrane"/>
    <property type="evidence" value="ECO:0007669"/>
    <property type="project" value="TreeGrafter"/>
</dbReference>
<proteinExistence type="predicted"/>
<dbReference type="Proteomes" id="UP001211044">
    <property type="component" value="Chromosome"/>
</dbReference>
<reference evidence="7" key="1">
    <citation type="submission" date="2023-01" db="EMBL/GenBank/DDBJ databases">
        <title>Comparative Genomic Analysis of the Clinically-Derived Winkia Strain NY0527 Provides Evidence into the Taxonomic Reassignment of Winkia neuii and Characterizes Their Virulence Traits.</title>
        <authorList>
            <person name="Cai X."/>
            <person name="Peng Y."/>
            <person name="Li M."/>
            <person name="Qiu Y."/>
            <person name="Wang Y."/>
            <person name="Xu L."/>
            <person name="Hou Q."/>
        </authorList>
    </citation>
    <scope>NUCLEOTIDE SEQUENCE</scope>
    <source>
        <strain evidence="7">NY0527</strain>
    </source>
</reference>
<organism evidence="7 8">
    <name type="scientific">Winkia neuii subsp. anitrata</name>
    <dbReference type="NCBI Taxonomy" id="29318"/>
    <lineage>
        <taxon>Bacteria</taxon>
        <taxon>Bacillati</taxon>
        <taxon>Actinomycetota</taxon>
        <taxon>Actinomycetes</taxon>
        <taxon>Actinomycetales</taxon>
        <taxon>Actinomycetaceae</taxon>
        <taxon>Winkia</taxon>
    </lineage>
</organism>
<dbReference type="GO" id="GO:0032329">
    <property type="term" value="P:serine transport"/>
    <property type="evidence" value="ECO:0007669"/>
    <property type="project" value="TreeGrafter"/>
</dbReference>
<dbReference type="RefSeq" id="WP_053086208.1">
    <property type="nucleotide sequence ID" value="NZ_CP116394.1"/>
</dbReference>
<accession>A0AB38XMA8</accession>
<evidence type="ECO:0000256" key="3">
    <source>
        <dbReference type="ARBA" id="ARBA00022692"/>
    </source>
</evidence>
<feature type="transmembrane region" description="Helical" evidence="6">
    <location>
        <begin position="135"/>
        <end position="155"/>
    </location>
</feature>
<dbReference type="PANTHER" id="PTHR42865:SF8">
    <property type="entry name" value="SERINE_THREONINE TRANSPORTER SSTT"/>
    <property type="match status" value="1"/>
</dbReference>
<feature type="transmembrane region" description="Helical" evidence="6">
    <location>
        <begin position="49"/>
        <end position="69"/>
    </location>
</feature>
<dbReference type="SUPFAM" id="SSF118215">
    <property type="entry name" value="Proton glutamate symport protein"/>
    <property type="match status" value="1"/>
</dbReference>
<dbReference type="GO" id="GO:0005295">
    <property type="term" value="F:neutral L-amino acid:sodium symporter activity"/>
    <property type="evidence" value="ECO:0007669"/>
    <property type="project" value="TreeGrafter"/>
</dbReference>
<dbReference type="InterPro" id="IPR001991">
    <property type="entry name" value="Na-dicarboxylate_symporter"/>
</dbReference>
<sequence length="413" mass="43189">MAHIKMPKVFRTLLFWVVVAIAAGIGLGLFVPNWFVVPFATFNAVFGQYLGFVVPLIIVGLVAPALADLGASAGKWLLITTLIAYGSTLFAGFATYFVTKALYPSLLAGQKMVKLGAPGGAVSSLLGDDFTIPPVFDVFTALVLAFLLGIGVASVDSRIMREGMREFRNIMLATIKKTIVPLLPLHIFGIFMNLTKSGEIASVIVAMVKIVIVSILLTFVMLILQYLLAGVIARTNPLVALGRMMPAYLTALGTASSAATIPVTLRCSEKNGVSTEVASFTVPLCATIHLAGSTVKIVAFSMAVLYMSGVSVSFGTYAGFIAMLGITMIAAPGVPGGAITAAQGVLQGMLAFTDPMYGLMVALYVAIDSFGTACNVTGDGAIAMIINKMATGSLGAERYRSRAVAQELASAND</sequence>
<evidence type="ECO:0000256" key="2">
    <source>
        <dbReference type="ARBA" id="ARBA00022448"/>
    </source>
</evidence>
<evidence type="ECO:0000256" key="1">
    <source>
        <dbReference type="ARBA" id="ARBA00004141"/>
    </source>
</evidence>
<dbReference type="EMBL" id="CP116394">
    <property type="protein sequence ID" value="WCE45291.1"/>
    <property type="molecule type" value="Genomic_DNA"/>
</dbReference>
<dbReference type="KEGG" id="wne:PIG85_06370"/>
<evidence type="ECO:0000313" key="7">
    <source>
        <dbReference type="EMBL" id="WCE45291.1"/>
    </source>
</evidence>
<keyword evidence="5 6" id="KW-0472">Membrane</keyword>
<dbReference type="InterPro" id="IPR036458">
    <property type="entry name" value="Na:dicarbo_symporter_sf"/>
</dbReference>
<keyword evidence="2" id="KW-0813">Transport</keyword>
<keyword evidence="3 6" id="KW-0812">Transmembrane</keyword>
<evidence type="ECO:0000256" key="5">
    <source>
        <dbReference type="ARBA" id="ARBA00023136"/>
    </source>
</evidence>
<feature type="transmembrane region" description="Helical" evidence="6">
    <location>
        <begin position="200"/>
        <end position="233"/>
    </location>
</feature>
<comment type="subcellular location">
    <subcellularLocation>
        <location evidence="1">Membrane</location>
        <topology evidence="1">Multi-pass membrane protein</topology>
    </subcellularLocation>
</comment>
<dbReference type="PANTHER" id="PTHR42865">
    <property type="entry name" value="PROTON/GLUTAMATE-ASPARTATE SYMPORTER"/>
    <property type="match status" value="1"/>
</dbReference>
<evidence type="ECO:0000256" key="4">
    <source>
        <dbReference type="ARBA" id="ARBA00022989"/>
    </source>
</evidence>
<keyword evidence="4 6" id="KW-1133">Transmembrane helix</keyword>
<dbReference type="AlphaFoldDB" id="A0AB38XMA8"/>
<feature type="transmembrane region" description="Helical" evidence="6">
    <location>
        <begin position="277"/>
        <end position="307"/>
    </location>
</feature>
<feature type="transmembrane region" description="Helical" evidence="6">
    <location>
        <begin position="245"/>
        <end position="265"/>
    </location>
</feature>
<gene>
    <name evidence="7" type="ORF">PIG85_06370</name>
</gene>
<protein>
    <submittedName>
        <fullName evidence="7">Dicarboxylate/amino acid:cation symporter</fullName>
    </submittedName>
</protein>
<dbReference type="Pfam" id="PF00375">
    <property type="entry name" value="SDF"/>
    <property type="match status" value="1"/>
</dbReference>
<evidence type="ECO:0000256" key="6">
    <source>
        <dbReference type="SAM" id="Phobius"/>
    </source>
</evidence>
<name>A0AB38XMA8_9ACTO</name>
<feature type="transmembrane region" description="Helical" evidence="6">
    <location>
        <begin position="76"/>
        <end position="98"/>
    </location>
</feature>
<feature type="transmembrane region" description="Helical" evidence="6">
    <location>
        <begin position="12"/>
        <end position="37"/>
    </location>
</feature>
<feature type="transmembrane region" description="Helical" evidence="6">
    <location>
        <begin position="175"/>
        <end position="194"/>
    </location>
</feature>